<gene>
    <name evidence="2" type="ORF">PIQ37_14085</name>
</gene>
<organism evidence="2 3">
    <name type="scientific">Xanthomonas protegens</name>
    <dbReference type="NCBI Taxonomy" id="3380705"/>
    <lineage>
        <taxon>Bacteria</taxon>
        <taxon>Pseudomonadati</taxon>
        <taxon>Pseudomonadota</taxon>
        <taxon>Gammaproteobacteria</taxon>
        <taxon>Lysobacterales</taxon>
        <taxon>Lysobacteraceae</taxon>
        <taxon>Xanthomonas</taxon>
    </lineage>
</organism>
<dbReference type="Proteomes" id="UP001486626">
    <property type="component" value="Unassembled WGS sequence"/>
</dbReference>
<evidence type="ECO:0000313" key="3">
    <source>
        <dbReference type="Proteomes" id="UP001486626"/>
    </source>
</evidence>
<comment type="caution">
    <text evidence="2">The sequence shown here is derived from an EMBL/GenBank/DDBJ whole genome shotgun (WGS) entry which is preliminary data.</text>
</comment>
<protein>
    <submittedName>
        <fullName evidence="2">Uncharacterized protein</fullName>
    </submittedName>
</protein>
<sequence>MYDSDGSHFAMLSIDQSDDSRPYVISLQVLVTFRIDVDGCRQAYKSAFNPEVVAVNVARILYSGAREMLALVSSRAPYGTALLPSVMLEPSDVEMLFETDKLEDILQKSFGVDPSMMEAARAKAEAVESSRKKEARTLATKKPATKRKTEAN</sequence>
<feature type="region of interest" description="Disordered" evidence="1">
    <location>
        <begin position="122"/>
        <end position="152"/>
    </location>
</feature>
<name>A0ABU9LEC7_9XANT</name>
<evidence type="ECO:0000256" key="1">
    <source>
        <dbReference type="SAM" id="MobiDB-lite"/>
    </source>
</evidence>
<accession>A0ABU9LEC7</accession>
<proteinExistence type="predicted"/>
<evidence type="ECO:0000313" key="2">
    <source>
        <dbReference type="EMBL" id="MEL4892552.1"/>
    </source>
</evidence>
<dbReference type="Gene3D" id="3.10.420.10">
    <property type="entry name" value="SecB-like"/>
    <property type="match status" value="1"/>
</dbReference>
<reference evidence="2 3" key="1">
    <citation type="journal article" date="2024" name="FEMS Microbiol. Lett.">
        <title>Xanthomonas protegens sp. nov., a novel rice seed-associated bacterium, provides in vivo protection against X. oryzae pv. oryzae, the bacterial leaf blight pathogen.</title>
        <authorList>
            <person name="Rana R."/>
            <person name="Sharma A."/>
            <person name="Madhavan V.N."/>
            <person name="Korpole S."/>
            <person name="Sonti R.V."/>
            <person name="Patel H.K."/>
            <person name="Patil P.B."/>
        </authorList>
    </citation>
    <scope>NUCLEOTIDE SEQUENCE [LARGE SCALE GENOMIC DNA]</scope>
    <source>
        <strain evidence="2 3">PPL118</strain>
    </source>
</reference>
<dbReference type="InterPro" id="IPR035958">
    <property type="entry name" value="SecB-like_sf"/>
</dbReference>
<keyword evidence="3" id="KW-1185">Reference proteome</keyword>
<dbReference type="EMBL" id="JAQJCQ010000011">
    <property type="protein sequence ID" value="MEL4892552.1"/>
    <property type="molecule type" value="Genomic_DNA"/>
</dbReference>
<dbReference type="RefSeq" id="WP_407162268.1">
    <property type="nucleotide sequence ID" value="NZ_JAQQHX010000011.1"/>
</dbReference>
<feature type="compositionally biased region" description="Basic and acidic residues" evidence="1">
    <location>
        <begin position="122"/>
        <end position="136"/>
    </location>
</feature>